<evidence type="ECO:0008006" key="4">
    <source>
        <dbReference type="Google" id="ProtNLM"/>
    </source>
</evidence>
<evidence type="ECO:0000313" key="3">
    <source>
        <dbReference type="Proteomes" id="UP001313282"/>
    </source>
</evidence>
<feature type="region of interest" description="Disordered" evidence="1">
    <location>
        <begin position="1"/>
        <end position="30"/>
    </location>
</feature>
<evidence type="ECO:0000256" key="1">
    <source>
        <dbReference type="SAM" id="MobiDB-lite"/>
    </source>
</evidence>
<feature type="compositionally biased region" description="Basic and acidic residues" evidence="1">
    <location>
        <begin position="194"/>
        <end position="206"/>
    </location>
</feature>
<name>A0AAN8RCG6_9PEZI</name>
<organism evidence="2 3">
    <name type="scientific">Orbilia javanica</name>
    <dbReference type="NCBI Taxonomy" id="47235"/>
    <lineage>
        <taxon>Eukaryota</taxon>
        <taxon>Fungi</taxon>
        <taxon>Dikarya</taxon>
        <taxon>Ascomycota</taxon>
        <taxon>Pezizomycotina</taxon>
        <taxon>Orbiliomycetes</taxon>
        <taxon>Orbiliales</taxon>
        <taxon>Orbiliaceae</taxon>
        <taxon>Orbilia</taxon>
    </lineage>
</organism>
<comment type="caution">
    <text evidence="2">The sequence shown here is derived from an EMBL/GenBank/DDBJ whole genome shotgun (WGS) entry which is preliminary data.</text>
</comment>
<keyword evidence="3" id="KW-1185">Reference proteome</keyword>
<proteinExistence type="predicted"/>
<protein>
    <recommendedName>
        <fullName evidence="4">BTB domain-containing protein</fullName>
    </recommendedName>
</protein>
<feature type="compositionally biased region" description="Low complexity" evidence="1">
    <location>
        <begin position="21"/>
        <end position="30"/>
    </location>
</feature>
<reference evidence="2 3" key="1">
    <citation type="submission" date="2019-10" db="EMBL/GenBank/DDBJ databases">
        <authorList>
            <person name="Palmer J.M."/>
        </authorList>
    </citation>
    <scope>NUCLEOTIDE SEQUENCE [LARGE SCALE GENOMIC DNA]</scope>
    <source>
        <strain evidence="2 3">TWF718</strain>
    </source>
</reference>
<dbReference type="AlphaFoldDB" id="A0AAN8RCG6"/>
<evidence type="ECO:0000313" key="2">
    <source>
        <dbReference type="EMBL" id="KAK6339877.1"/>
    </source>
</evidence>
<gene>
    <name evidence="2" type="ORF">TWF718_009266</name>
</gene>
<feature type="compositionally biased region" description="Low complexity" evidence="1">
    <location>
        <begin position="1"/>
        <end position="12"/>
    </location>
</feature>
<accession>A0AAN8RCG6</accession>
<sequence length="398" mass="44319">MRSESPRSSSSSQPTGKKLESGSSSSYSGSELVLDDECYSSSASNSDSHYGSEIAAGGDLETVLVCSGGEELGKSSFITSSQAISLASPKLQSLIANERAGIEENNTSASLSIDLETNSKEAGRIVLNIIHHIHDKDAESPDLKTLYDIATFCERYSLERAVYPTMTNWINLQWSQAARDSCVTLKNADCSKQQERAAEQEKDLDTSGKSSSHPHASSECEKWLWIAKVFDIDRILAMCGYEAVFNCLKLPEPHAKKSRGRYNFRKTRIPDGFDSHFKVIMRFRERMVTQLMENLDVQAERYSKAVANKEYICNQPDTNLKKECDVWQMGILFKVKAKLDSSDNMTLKEICECLKDLGPEEEGGCHGDCNLANYFSFAASEVETADFRQDLMDSFRGL</sequence>
<feature type="region of interest" description="Disordered" evidence="1">
    <location>
        <begin position="194"/>
        <end position="216"/>
    </location>
</feature>
<dbReference type="Proteomes" id="UP001313282">
    <property type="component" value="Unassembled WGS sequence"/>
</dbReference>
<dbReference type="EMBL" id="JAVHNR010000006">
    <property type="protein sequence ID" value="KAK6339877.1"/>
    <property type="molecule type" value="Genomic_DNA"/>
</dbReference>